<evidence type="ECO:0000313" key="1">
    <source>
        <dbReference type="EMBL" id="JAH00191.1"/>
    </source>
</evidence>
<name>A0A0E9P6H4_ANGAN</name>
<protein>
    <submittedName>
        <fullName evidence="1">Uncharacterized protein</fullName>
    </submittedName>
</protein>
<proteinExistence type="predicted"/>
<reference evidence="1" key="2">
    <citation type="journal article" date="2015" name="Fish Shellfish Immunol.">
        <title>Early steps in the European eel (Anguilla anguilla)-Vibrio vulnificus interaction in the gills: Role of the RtxA13 toxin.</title>
        <authorList>
            <person name="Callol A."/>
            <person name="Pajuelo D."/>
            <person name="Ebbesson L."/>
            <person name="Teles M."/>
            <person name="MacKenzie S."/>
            <person name="Amaro C."/>
        </authorList>
    </citation>
    <scope>NUCLEOTIDE SEQUENCE</scope>
</reference>
<reference evidence="1" key="1">
    <citation type="submission" date="2014-11" db="EMBL/GenBank/DDBJ databases">
        <authorList>
            <person name="Amaro Gonzalez C."/>
        </authorList>
    </citation>
    <scope>NUCLEOTIDE SEQUENCE</scope>
</reference>
<dbReference type="AlphaFoldDB" id="A0A0E9P6H4"/>
<organism evidence="1">
    <name type="scientific">Anguilla anguilla</name>
    <name type="common">European freshwater eel</name>
    <name type="synonym">Muraena anguilla</name>
    <dbReference type="NCBI Taxonomy" id="7936"/>
    <lineage>
        <taxon>Eukaryota</taxon>
        <taxon>Metazoa</taxon>
        <taxon>Chordata</taxon>
        <taxon>Craniata</taxon>
        <taxon>Vertebrata</taxon>
        <taxon>Euteleostomi</taxon>
        <taxon>Actinopterygii</taxon>
        <taxon>Neopterygii</taxon>
        <taxon>Teleostei</taxon>
        <taxon>Anguilliformes</taxon>
        <taxon>Anguillidae</taxon>
        <taxon>Anguilla</taxon>
    </lineage>
</organism>
<dbReference type="EMBL" id="GBXM01108386">
    <property type="protein sequence ID" value="JAH00191.1"/>
    <property type="molecule type" value="Transcribed_RNA"/>
</dbReference>
<sequence length="44" mass="4924">MGNQVHSFNLKKNIALHRERSNLLTFLASSKKSTVARLNQDPGT</sequence>
<accession>A0A0E9P6H4</accession>